<sequence>MKALIVDDEEHVREAIELSVDWEKFGISQRLMAEDGAQALSLIREHNPMIVFCDMSMPRMDGPELLRQLREENGETQVIVISGHDDFYYTQAAIRAWGVDYLLKPFRKSDLEQAVARAVAAWHDRQSSKSDDRETEYRLKKGDALLEEQKLADYLKGEVPFHHGIRSLLHKLSDANGGFQVALVVPRNRIELVSGRFDGDGELFIFAVNNIAHEILQPFGPHLFCRLDPQRWVLLVTRQSQDIPPSEFESYLARLADAWCRTLGLSAFIGASGGEVRMESLPAALSEAKASLLKSNILAVEAPPEPADDLPRLSDQRLLLEAAVAGANKAYAAELIRSFTDSLRARGKLTLKELQACTLEANLLLERANLAGLSGKELADLYLPLWISDLDEWERLLVQQWWRLIESSGSESNGHHAVESMRQYINGHYQEDISLTSLSERFHFSPQYIAKKFKEEFNTTVVTYLTELRMEKARSLLAHTGMSLLEISEAVGYTDENYFGKVFKKHMGVTPFQYRRQEQKGDTR</sequence>
<dbReference type="Proteomes" id="UP001589776">
    <property type="component" value="Unassembled WGS sequence"/>
</dbReference>
<dbReference type="Pfam" id="PF00072">
    <property type="entry name" value="Response_reg"/>
    <property type="match status" value="1"/>
</dbReference>
<dbReference type="SUPFAM" id="SSF52172">
    <property type="entry name" value="CheY-like"/>
    <property type="match status" value="1"/>
</dbReference>
<evidence type="ECO:0000313" key="8">
    <source>
        <dbReference type="Proteomes" id="UP001589776"/>
    </source>
</evidence>
<feature type="domain" description="HTH araC/xylS-type" evidence="5">
    <location>
        <begin position="419"/>
        <end position="517"/>
    </location>
</feature>
<dbReference type="InterPro" id="IPR020449">
    <property type="entry name" value="Tscrpt_reg_AraC-type_HTH"/>
</dbReference>
<evidence type="ECO:0000256" key="1">
    <source>
        <dbReference type="ARBA" id="ARBA00023015"/>
    </source>
</evidence>
<comment type="caution">
    <text evidence="7">The sequence shown here is derived from an EMBL/GenBank/DDBJ whole genome shotgun (WGS) entry which is preliminary data.</text>
</comment>
<dbReference type="PRINTS" id="PR00032">
    <property type="entry name" value="HTHARAC"/>
</dbReference>
<dbReference type="SMART" id="SM00448">
    <property type="entry name" value="REC"/>
    <property type="match status" value="1"/>
</dbReference>
<protein>
    <submittedName>
        <fullName evidence="7">Response regulator</fullName>
    </submittedName>
</protein>
<proteinExistence type="predicted"/>
<feature type="domain" description="Response regulatory" evidence="6">
    <location>
        <begin position="2"/>
        <end position="119"/>
    </location>
</feature>
<dbReference type="PROSITE" id="PS00041">
    <property type="entry name" value="HTH_ARAC_FAMILY_1"/>
    <property type="match status" value="1"/>
</dbReference>
<dbReference type="InterPro" id="IPR018062">
    <property type="entry name" value="HTH_AraC-typ_CS"/>
</dbReference>
<dbReference type="PROSITE" id="PS50110">
    <property type="entry name" value="RESPONSE_REGULATORY"/>
    <property type="match status" value="1"/>
</dbReference>
<dbReference type="SMART" id="SM00342">
    <property type="entry name" value="HTH_ARAC"/>
    <property type="match status" value="1"/>
</dbReference>
<dbReference type="InterPro" id="IPR001789">
    <property type="entry name" value="Sig_transdc_resp-reg_receiver"/>
</dbReference>
<keyword evidence="1" id="KW-0805">Transcription regulation</keyword>
<dbReference type="CDD" id="cd17536">
    <property type="entry name" value="REC_YesN-like"/>
    <property type="match status" value="1"/>
</dbReference>
<keyword evidence="4" id="KW-0597">Phosphoprotein</keyword>
<evidence type="ECO:0000313" key="7">
    <source>
        <dbReference type="EMBL" id="MFC0216025.1"/>
    </source>
</evidence>
<keyword evidence="8" id="KW-1185">Reference proteome</keyword>
<dbReference type="RefSeq" id="WP_377473783.1">
    <property type="nucleotide sequence ID" value="NZ_JBHLWN010000107.1"/>
</dbReference>
<evidence type="ECO:0000256" key="4">
    <source>
        <dbReference type="PROSITE-ProRule" id="PRU00169"/>
    </source>
</evidence>
<dbReference type="PANTHER" id="PTHR43280">
    <property type="entry name" value="ARAC-FAMILY TRANSCRIPTIONAL REGULATOR"/>
    <property type="match status" value="1"/>
</dbReference>
<dbReference type="InterPro" id="IPR011006">
    <property type="entry name" value="CheY-like_superfamily"/>
</dbReference>
<evidence type="ECO:0000256" key="2">
    <source>
        <dbReference type="ARBA" id="ARBA00023125"/>
    </source>
</evidence>
<evidence type="ECO:0000256" key="3">
    <source>
        <dbReference type="ARBA" id="ARBA00023163"/>
    </source>
</evidence>
<accession>A0ABV6DTP7</accession>
<evidence type="ECO:0000259" key="6">
    <source>
        <dbReference type="PROSITE" id="PS50110"/>
    </source>
</evidence>
<evidence type="ECO:0000259" key="5">
    <source>
        <dbReference type="PROSITE" id="PS01124"/>
    </source>
</evidence>
<dbReference type="SUPFAM" id="SSF46689">
    <property type="entry name" value="Homeodomain-like"/>
    <property type="match status" value="2"/>
</dbReference>
<reference evidence="7 8" key="1">
    <citation type="submission" date="2024-09" db="EMBL/GenBank/DDBJ databases">
        <authorList>
            <person name="Sun Q."/>
            <person name="Mori K."/>
        </authorList>
    </citation>
    <scope>NUCLEOTIDE SEQUENCE [LARGE SCALE GENOMIC DNA]</scope>
    <source>
        <strain evidence="7 8">CCM 7759</strain>
    </source>
</reference>
<gene>
    <name evidence="7" type="ORF">ACFFK0_26860</name>
</gene>
<keyword evidence="3" id="KW-0804">Transcription</keyword>
<dbReference type="PROSITE" id="PS01124">
    <property type="entry name" value="HTH_ARAC_FAMILY_2"/>
    <property type="match status" value="1"/>
</dbReference>
<organism evidence="7 8">
    <name type="scientific">Paenibacillus chartarius</name>
    <dbReference type="NCBI Taxonomy" id="747481"/>
    <lineage>
        <taxon>Bacteria</taxon>
        <taxon>Bacillati</taxon>
        <taxon>Bacillota</taxon>
        <taxon>Bacilli</taxon>
        <taxon>Bacillales</taxon>
        <taxon>Paenibacillaceae</taxon>
        <taxon>Paenibacillus</taxon>
    </lineage>
</organism>
<feature type="modified residue" description="4-aspartylphosphate" evidence="4">
    <location>
        <position position="54"/>
    </location>
</feature>
<name>A0ABV6DTP7_9BACL</name>
<dbReference type="Gene3D" id="1.10.10.60">
    <property type="entry name" value="Homeodomain-like"/>
    <property type="match status" value="2"/>
</dbReference>
<keyword evidence="2" id="KW-0238">DNA-binding</keyword>
<dbReference type="Pfam" id="PF12833">
    <property type="entry name" value="HTH_18"/>
    <property type="match status" value="1"/>
</dbReference>
<dbReference type="Gene3D" id="3.40.50.2300">
    <property type="match status" value="1"/>
</dbReference>
<dbReference type="InterPro" id="IPR009057">
    <property type="entry name" value="Homeodomain-like_sf"/>
</dbReference>
<dbReference type="InterPro" id="IPR018060">
    <property type="entry name" value="HTH_AraC"/>
</dbReference>
<dbReference type="EMBL" id="JBHLWN010000107">
    <property type="protein sequence ID" value="MFC0216025.1"/>
    <property type="molecule type" value="Genomic_DNA"/>
</dbReference>
<dbReference type="PANTHER" id="PTHR43280:SF2">
    <property type="entry name" value="HTH-TYPE TRANSCRIPTIONAL REGULATOR EXSA"/>
    <property type="match status" value="1"/>
</dbReference>